<feature type="transmembrane region" description="Helical" evidence="1">
    <location>
        <begin position="47"/>
        <end position="68"/>
    </location>
</feature>
<keyword evidence="1" id="KW-0472">Membrane</keyword>
<dbReference type="EMBL" id="KC887526">
    <property type="protein sequence ID" value="AGO27997.1"/>
    <property type="molecule type" value="Genomic_DNA"/>
</dbReference>
<keyword evidence="1" id="KW-1133">Transmembrane helix</keyword>
<dbReference type="AlphaFoldDB" id="A0A342CF70"/>
<evidence type="ECO:0000256" key="1">
    <source>
        <dbReference type="SAM" id="Phobius"/>
    </source>
</evidence>
<feature type="transmembrane region" description="Helical" evidence="1">
    <location>
        <begin position="134"/>
        <end position="157"/>
    </location>
</feature>
<keyword evidence="2" id="KW-0496">Mitochondrion</keyword>
<reference evidence="2" key="2">
    <citation type="journal article" date="2017" name="Proc. R. Soc. B">
        <title>Mitochondrial phylogenomics of Hemiptera reveals adaptive innovations driving the diversification of true bugs.</title>
        <authorList>
            <person name="Li H."/>
            <person name="Leavengood J.M.Jr."/>
            <person name="Chapman E.G."/>
            <person name="Burkhardt D."/>
            <person name="Song F."/>
            <person name="Jiang P."/>
            <person name="Liu J."/>
            <person name="Zhou X."/>
            <person name="Cai W."/>
        </authorList>
    </citation>
    <scope>NUCLEOTIDE SEQUENCE</scope>
</reference>
<protein>
    <submittedName>
        <fullName evidence="2">NADH dehydrogenase subunit 6</fullName>
    </submittedName>
</protein>
<dbReference type="CTD" id="4541"/>
<feature type="transmembrane region" description="Helical" evidence="1">
    <location>
        <begin position="21"/>
        <end position="41"/>
    </location>
</feature>
<gene>
    <name evidence="2" type="primary">ND6</name>
</gene>
<accession>A0A342CF70</accession>
<reference evidence="2" key="1">
    <citation type="submission" date="2013-04" db="EMBL/GenBank/DDBJ databases">
        <authorList>
            <person name="Siti Noraziah A.Z."/>
            <person name="Nazlina I."/>
        </authorList>
    </citation>
    <scope>NUCLEOTIDE SEQUENCE</scope>
</reference>
<dbReference type="RefSeq" id="YP_009433267.1">
    <property type="nucleotide sequence ID" value="NC_036011.1"/>
</dbReference>
<keyword evidence="1" id="KW-0812">Transmembrane</keyword>
<proteinExistence type="predicted"/>
<organism evidence="2">
    <name type="scientific">Phymata americana</name>
    <dbReference type="NCBI Taxonomy" id="1347736"/>
    <lineage>
        <taxon>Eukaryota</taxon>
        <taxon>Metazoa</taxon>
        <taxon>Ecdysozoa</taxon>
        <taxon>Arthropoda</taxon>
        <taxon>Hexapoda</taxon>
        <taxon>Insecta</taxon>
        <taxon>Pterygota</taxon>
        <taxon>Neoptera</taxon>
        <taxon>Paraneoptera</taxon>
        <taxon>Hemiptera</taxon>
        <taxon>Heteroptera</taxon>
        <taxon>Panheteroptera</taxon>
        <taxon>Cimicomorpha</taxon>
        <taxon>Phymatidae</taxon>
        <taxon>Phymatinae</taxon>
        <taxon>Phymata</taxon>
    </lineage>
</organism>
<dbReference type="GeneID" id="34682580"/>
<geneLocation type="mitochondrion" evidence="2"/>
<feature type="transmembrane region" description="Helical" evidence="1">
    <location>
        <begin position="80"/>
        <end position="99"/>
    </location>
</feature>
<sequence length="166" mass="18909">MMTMMISSMIMSLIFTTLKHPLSMGLMLIMQTIMVAIMTGLSLNMFWFSYVLLMMMLSGALVLFIYMASVASNEKFKTPWTTILITMPIWATASMYYTLMDQMESSKIWSTKMISSSSSEIYPNLLSLFNNLNLIITIFLAMYLFLTMIVVTFVVNVTEGPLRSKS</sequence>
<name>A0A342CF70_9HEMI</name>
<evidence type="ECO:0000313" key="2">
    <source>
        <dbReference type="EMBL" id="AGO27997.1"/>
    </source>
</evidence>